<dbReference type="Proteomes" id="UP001589575">
    <property type="component" value="Unassembled WGS sequence"/>
</dbReference>
<name>A0ABV5G7Y5_9MICC</name>
<organism evidence="3 4">
    <name type="scientific">Citricoccus parietis</name>
    <dbReference type="NCBI Taxonomy" id="592307"/>
    <lineage>
        <taxon>Bacteria</taxon>
        <taxon>Bacillati</taxon>
        <taxon>Actinomycetota</taxon>
        <taxon>Actinomycetes</taxon>
        <taxon>Micrococcales</taxon>
        <taxon>Micrococcaceae</taxon>
        <taxon>Citricoccus</taxon>
    </lineage>
</organism>
<gene>
    <name evidence="2" type="ORF">ACFFX0_22820</name>
    <name evidence="3" type="ORF">ACFFX0_29395</name>
</gene>
<reference evidence="3 4" key="1">
    <citation type="submission" date="2024-09" db="EMBL/GenBank/DDBJ databases">
        <authorList>
            <person name="Sun Q."/>
            <person name="Mori K."/>
        </authorList>
    </citation>
    <scope>NUCLEOTIDE SEQUENCE [LARGE SCALE GENOMIC DNA]</scope>
    <source>
        <strain evidence="3 4">CCM 7609</strain>
    </source>
</reference>
<accession>A0ABV5G7Y5</accession>
<evidence type="ECO:0000313" key="4">
    <source>
        <dbReference type="Proteomes" id="UP001589575"/>
    </source>
</evidence>
<evidence type="ECO:0000313" key="2">
    <source>
        <dbReference type="EMBL" id="MFB9073876.1"/>
    </source>
</evidence>
<evidence type="ECO:0000313" key="3">
    <source>
        <dbReference type="EMBL" id="MFB9075074.1"/>
    </source>
</evidence>
<keyword evidence="4" id="KW-1185">Reference proteome</keyword>
<proteinExistence type="predicted"/>
<evidence type="ECO:0000256" key="1">
    <source>
        <dbReference type="SAM" id="MobiDB-lite"/>
    </source>
</evidence>
<feature type="compositionally biased region" description="Low complexity" evidence="1">
    <location>
        <begin position="1"/>
        <end position="10"/>
    </location>
</feature>
<protein>
    <submittedName>
        <fullName evidence="3">Uncharacterized protein</fullName>
    </submittedName>
</protein>
<dbReference type="EMBL" id="JBHMFI010000010">
    <property type="protein sequence ID" value="MFB9075074.1"/>
    <property type="molecule type" value="Genomic_DNA"/>
</dbReference>
<feature type="compositionally biased region" description="Basic residues" evidence="1">
    <location>
        <begin position="14"/>
        <end position="24"/>
    </location>
</feature>
<comment type="caution">
    <text evidence="3">The sequence shown here is derived from an EMBL/GenBank/DDBJ whole genome shotgun (WGS) entry which is preliminary data.</text>
</comment>
<sequence length="60" mass="6442">MAGNGPCNRDPCPRRRRARSKRRSCSQIPSGAPKWGSVDSFLSVASAIIFCTLVHGQASP</sequence>
<feature type="region of interest" description="Disordered" evidence="1">
    <location>
        <begin position="1"/>
        <end position="33"/>
    </location>
</feature>
<dbReference type="EMBL" id="JBHMFI010000001">
    <property type="protein sequence ID" value="MFB9073876.1"/>
    <property type="molecule type" value="Genomic_DNA"/>
</dbReference>